<keyword evidence="1" id="KW-0812">Transmembrane</keyword>
<evidence type="ECO:0000313" key="2">
    <source>
        <dbReference type="EMBL" id="MBN7816057.1"/>
    </source>
</evidence>
<proteinExistence type="predicted"/>
<keyword evidence="1" id="KW-1133">Transmembrane helix</keyword>
<organism evidence="2 3">
    <name type="scientific">Algoriphagus pacificus</name>
    <dbReference type="NCBI Taxonomy" id="2811234"/>
    <lineage>
        <taxon>Bacteria</taxon>
        <taxon>Pseudomonadati</taxon>
        <taxon>Bacteroidota</taxon>
        <taxon>Cytophagia</taxon>
        <taxon>Cytophagales</taxon>
        <taxon>Cyclobacteriaceae</taxon>
        <taxon>Algoriphagus</taxon>
    </lineage>
</organism>
<keyword evidence="1" id="KW-0472">Membrane</keyword>
<protein>
    <submittedName>
        <fullName evidence="2">Uncharacterized protein</fullName>
    </submittedName>
</protein>
<evidence type="ECO:0000313" key="3">
    <source>
        <dbReference type="Proteomes" id="UP000664480"/>
    </source>
</evidence>
<comment type="caution">
    <text evidence="2">The sequence shown here is derived from an EMBL/GenBank/DDBJ whole genome shotgun (WGS) entry which is preliminary data.</text>
</comment>
<gene>
    <name evidence="2" type="ORF">J0A69_11485</name>
</gene>
<accession>A0ABS3CG40</accession>
<evidence type="ECO:0000256" key="1">
    <source>
        <dbReference type="SAM" id="Phobius"/>
    </source>
</evidence>
<keyword evidence="3" id="KW-1185">Reference proteome</keyword>
<dbReference type="Proteomes" id="UP000664480">
    <property type="component" value="Unassembled WGS sequence"/>
</dbReference>
<dbReference type="RefSeq" id="WP_206586691.1">
    <property type="nucleotide sequence ID" value="NZ_JAFKCU010000002.1"/>
</dbReference>
<sequence length="111" mass="12716">MPAESRNKYFEPRQLSKISEGDYLDVLTIDSISYEITFSMVRNDSIQGLFTQKNNRRIKFPIQSGIPISEIKMIKVKKFNYVATMLTVVSIPIGLWLMVKSITFSPGFFGI</sequence>
<name>A0ABS3CG40_9BACT</name>
<dbReference type="EMBL" id="JAFKCU010000002">
    <property type="protein sequence ID" value="MBN7816057.1"/>
    <property type="molecule type" value="Genomic_DNA"/>
</dbReference>
<feature type="transmembrane region" description="Helical" evidence="1">
    <location>
        <begin position="79"/>
        <end position="99"/>
    </location>
</feature>
<reference evidence="2 3" key="1">
    <citation type="submission" date="2021-03" db="EMBL/GenBank/DDBJ databases">
        <title>novel species isolated from a fishpond in China.</title>
        <authorList>
            <person name="Lu H."/>
            <person name="Cai Z."/>
        </authorList>
    </citation>
    <scope>NUCLEOTIDE SEQUENCE [LARGE SCALE GENOMIC DNA]</scope>
    <source>
        <strain evidence="2 3">YJ13C</strain>
    </source>
</reference>